<dbReference type="InterPro" id="IPR002694">
    <property type="entry name" value="Znf_CHC2"/>
</dbReference>
<dbReference type="OrthoDB" id="9803773at2"/>
<dbReference type="InterPro" id="IPR007693">
    <property type="entry name" value="DNA_helicase_DnaB-like_N"/>
</dbReference>
<dbReference type="HAMAP" id="MF_00974">
    <property type="entry name" value="DNA_primase_DnaG"/>
    <property type="match status" value="1"/>
</dbReference>
<name>A0A3R9RFS9_9BACI</name>
<evidence type="ECO:0000256" key="1">
    <source>
        <dbReference type="ARBA" id="ARBA00022478"/>
    </source>
</evidence>
<dbReference type="GO" id="GO:0006269">
    <property type="term" value="P:DNA replication, synthesis of primer"/>
    <property type="evidence" value="ECO:0007669"/>
    <property type="project" value="UniProtKB-UniRule"/>
</dbReference>
<keyword evidence="17" id="KW-1185">Reference proteome</keyword>
<dbReference type="SMART" id="SM00493">
    <property type="entry name" value="TOPRIM"/>
    <property type="match status" value="1"/>
</dbReference>
<dbReference type="PIRSF" id="PIRSF002811">
    <property type="entry name" value="DnaG"/>
    <property type="match status" value="1"/>
</dbReference>
<keyword evidence="6 12" id="KW-0479">Metal-binding</keyword>
<dbReference type="InterPro" id="IPR030846">
    <property type="entry name" value="DnaG_bac"/>
</dbReference>
<comment type="domain">
    <text evidence="12">Contains an N-terminal zinc-binding domain, a central core domain that contains the primase activity, and a C-terminal DnaB-binding domain.</text>
</comment>
<evidence type="ECO:0000256" key="11">
    <source>
        <dbReference type="ARBA" id="ARBA00023163"/>
    </source>
</evidence>
<keyword evidence="7 12" id="KW-0863">Zinc-finger</keyword>
<comment type="subunit">
    <text evidence="12">Monomer. Interacts with DnaB.</text>
</comment>
<protein>
    <recommendedName>
        <fullName evidence="12 13">DNA primase</fullName>
        <ecNumber evidence="12">2.7.7.101</ecNumber>
    </recommendedName>
</protein>
<dbReference type="InterPro" id="IPR050219">
    <property type="entry name" value="DnaG_primase"/>
</dbReference>
<feature type="zinc finger region" description="CHC2-type" evidence="12 14">
    <location>
        <begin position="44"/>
        <end position="68"/>
    </location>
</feature>
<keyword evidence="10 12" id="KW-0238">DNA-binding</keyword>
<dbReference type="EMBL" id="RBVX01000003">
    <property type="protein sequence ID" value="RSL34492.1"/>
    <property type="molecule type" value="Genomic_DNA"/>
</dbReference>
<dbReference type="NCBIfam" id="TIGR01391">
    <property type="entry name" value="dnaG"/>
    <property type="match status" value="1"/>
</dbReference>
<evidence type="ECO:0000256" key="13">
    <source>
        <dbReference type="PIRNR" id="PIRNR002811"/>
    </source>
</evidence>
<comment type="catalytic activity">
    <reaction evidence="12">
        <text>ssDNA + n NTP = ssDNA/pppN(pN)n-1 hybrid + (n-1) diphosphate.</text>
        <dbReference type="EC" id="2.7.7.101"/>
    </reaction>
</comment>
<evidence type="ECO:0000313" key="16">
    <source>
        <dbReference type="EMBL" id="RSL34492.1"/>
    </source>
</evidence>
<dbReference type="InterPro" id="IPR037068">
    <property type="entry name" value="DNA_primase_core_N_sf"/>
</dbReference>
<dbReference type="Gene3D" id="3.90.580.10">
    <property type="entry name" value="Zinc finger, CHC2-type domain"/>
    <property type="match status" value="1"/>
</dbReference>
<dbReference type="Pfam" id="PF13155">
    <property type="entry name" value="Toprim_2"/>
    <property type="match status" value="1"/>
</dbReference>
<dbReference type="Pfam" id="PF01807">
    <property type="entry name" value="Zn_ribbon_DnaG"/>
    <property type="match status" value="1"/>
</dbReference>
<keyword evidence="5 12" id="KW-0235">DNA replication</keyword>
<dbReference type="Gene3D" id="6.10.140.360">
    <property type="match status" value="1"/>
</dbReference>
<dbReference type="Pfam" id="PF00772">
    <property type="entry name" value="DnaB"/>
    <property type="match status" value="1"/>
</dbReference>
<dbReference type="Proteomes" id="UP000275076">
    <property type="component" value="Unassembled WGS sequence"/>
</dbReference>
<dbReference type="PROSITE" id="PS50880">
    <property type="entry name" value="TOPRIM"/>
    <property type="match status" value="1"/>
</dbReference>
<organism evidence="16 17">
    <name type="scientific">Salibacterium salarium</name>
    <dbReference type="NCBI Taxonomy" id="284579"/>
    <lineage>
        <taxon>Bacteria</taxon>
        <taxon>Bacillati</taxon>
        <taxon>Bacillota</taxon>
        <taxon>Bacilli</taxon>
        <taxon>Bacillales</taxon>
        <taxon>Bacillaceae</taxon>
    </lineage>
</organism>
<evidence type="ECO:0000259" key="15">
    <source>
        <dbReference type="PROSITE" id="PS50880"/>
    </source>
</evidence>
<dbReference type="GO" id="GO:0000428">
    <property type="term" value="C:DNA-directed RNA polymerase complex"/>
    <property type="evidence" value="ECO:0007669"/>
    <property type="project" value="UniProtKB-KW"/>
</dbReference>
<dbReference type="GO" id="GO:1990077">
    <property type="term" value="C:primosome complex"/>
    <property type="evidence" value="ECO:0007669"/>
    <property type="project" value="UniProtKB-KW"/>
</dbReference>
<dbReference type="InterPro" id="IPR019475">
    <property type="entry name" value="DNA_primase_DnaB-bd"/>
</dbReference>
<dbReference type="GO" id="GO:0008270">
    <property type="term" value="F:zinc ion binding"/>
    <property type="evidence" value="ECO:0007669"/>
    <property type="project" value="UniProtKB-UniRule"/>
</dbReference>
<dbReference type="AlphaFoldDB" id="A0A3R9RFS9"/>
<evidence type="ECO:0000256" key="4">
    <source>
        <dbReference type="ARBA" id="ARBA00022695"/>
    </source>
</evidence>
<sequence>MIILAAGFIPEETINEIQKSLDIVDVISEHIQLKKQGKHYLGLCPFHGEKTPSFSVSPEKQLYHCFGCGVGGNAITFVMEMENVVFVDAVKKLANKSGISVPDIGYSNAEQESGEKDKAKREGHDLAAKFYHHVLMNTEQGKQAYDYLVNRGFSTETMEHFQLGYSPDQPEVLKELLENRGFDLQEMEEGGLLFRQESSWELRDRFRNRIMFPIRDVQGRTVGFGGRTLGEGEPKYLNSSDSAIFHKNEMLYGIDLARPDIRKQNTAVLFEGYVDVISANKAGVTNGIASLGTSLSDRQAQLIRRNTERIIICYDGDNAGQGAAKKSAEILERQGLTVQVAVLPSGMDPDDYIQSYGTERFRKEVIEASVPIMSFKLQMLKKDKNLQDEGERLQYIEEVLKEITHLSKAVERDFYLRQLADEFSLSLDALKQEQFRLYKQESNHSTEKTKENGFNDRKRRWGTDQYARAKLLPAFQNAERFLLAHMMHDSQACMEVKERLGAEFNIESHIAIAAHLYAYYAEGNPADAGTFINHLQDPDLIKEASEIALLDITEHMSENELVDYIDKIKNYPKWVEIEQIQQKMKEAERNQDVSLAVKLGNEIIDMKKALQK</sequence>
<dbReference type="FunFam" id="3.90.980.10:FF:000001">
    <property type="entry name" value="DNA primase"/>
    <property type="match status" value="1"/>
</dbReference>
<reference evidence="16 17" key="1">
    <citation type="submission" date="2018-10" db="EMBL/GenBank/DDBJ databases">
        <title>Draft genome sequence of Bacillus salarius IM0101, isolated from a hypersaline soil in Inner Mongolia, China.</title>
        <authorList>
            <person name="Yamprayoonswat W."/>
            <person name="Boonvisut S."/>
            <person name="Jumpathong W."/>
            <person name="Sittihan S."/>
            <person name="Ruangsuj P."/>
            <person name="Wanthongcharoen S."/>
            <person name="Thongpramul N."/>
            <person name="Pimmason S."/>
            <person name="Yu B."/>
            <person name="Yasawong M."/>
        </authorList>
    </citation>
    <scope>NUCLEOTIDE SEQUENCE [LARGE SCALE GENOMIC DNA]</scope>
    <source>
        <strain evidence="16 17">IM0101</strain>
    </source>
</reference>
<evidence type="ECO:0000256" key="14">
    <source>
        <dbReference type="PIRSR" id="PIRSR002811-1"/>
    </source>
</evidence>
<dbReference type="InterPro" id="IPR036977">
    <property type="entry name" value="DNA_primase_Znf_CHC2"/>
</dbReference>
<dbReference type="SUPFAM" id="SSF56731">
    <property type="entry name" value="DNA primase core"/>
    <property type="match status" value="1"/>
</dbReference>
<dbReference type="EC" id="2.7.7.101" evidence="12"/>
<dbReference type="InterPro" id="IPR036185">
    <property type="entry name" value="DNA_heli_DnaB-like_N_sf"/>
</dbReference>
<dbReference type="SUPFAM" id="SSF57783">
    <property type="entry name" value="Zinc beta-ribbon"/>
    <property type="match status" value="1"/>
</dbReference>
<dbReference type="CDD" id="cd03364">
    <property type="entry name" value="TOPRIM_DnaG_primases"/>
    <property type="match status" value="1"/>
</dbReference>
<keyword evidence="9" id="KW-0460">Magnesium</keyword>
<evidence type="ECO:0000256" key="12">
    <source>
        <dbReference type="HAMAP-Rule" id="MF_00974"/>
    </source>
</evidence>
<keyword evidence="8 12" id="KW-0862">Zinc</keyword>
<dbReference type="Gene3D" id="1.10.860.10">
    <property type="entry name" value="DNAb Helicase, Chain A"/>
    <property type="match status" value="1"/>
</dbReference>
<comment type="function">
    <text evidence="12 13">RNA polymerase that catalyzes the synthesis of short RNA molecules used as primers for DNA polymerase during DNA replication.</text>
</comment>
<proteinExistence type="inferred from homology"/>
<dbReference type="Gene3D" id="3.40.1360.10">
    <property type="match status" value="1"/>
</dbReference>
<comment type="cofactor">
    <cofactor evidence="12 13 14">
        <name>Zn(2+)</name>
        <dbReference type="ChEBI" id="CHEBI:29105"/>
    </cofactor>
    <text evidence="12 13 14">Binds 1 zinc ion per monomer.</text>
</comment>
<dbReference type="GO" id="GO:0005737">
    <property type="term" value="C:cytoplasm"/>
    <property type="evidence" value="ECO:0007669"/>
    <property type="project" value="TreeGrafter"/>
</dbReference>
<evidence type="ECO:0000256" key="10">
    <source>
        <dbReference type="ARBA" id="ARBA00023125"/>
    </source>
</evidence>
<keyword evidence="11 12" id="KW-0804">Transcription</keyword>
<accession>A0A3R9RFS9</accession>
<dbReference type="GO" id="GO:0003678">
    <property type="term" value="F:DNA helicase activity"/>
    <property type="evidence" value="ECO:0007669"/>
    <property type="project" value="InterPro"/>
</dbReference>
<evidence type="ECO:0000256" key="2">
    <source>
        <dbReference type="ARBA" id="ARBA00022515"/>
    </source>
</evidence>
<evidence type="ECO:0000256" key="3">
    <source>
        <dbReference type="ARBA" id="ARBA00022679"/>
    </source>
</evidence>
<feature type="domain" description="Toprim" evidence="15">
    <location>
        <begin position="265"/>
        <end position="346"/>
    </location>
</feature>
<evidence type="ECO:0000256" key="7">
    <source>
        <dbReference type="ARBA" id="ARBA00022771"/>
    </source>
</evidence>
<dbReference type="GO" id="GO:0003899">
    <property type="term" value="F:DNA-directed RNA polymerase activity"/>
    <property type="evidence" value="ECO:0007669"/>
    <property type="project" value="UniProtKB-UniRule"/>
</dbReference>
<dbReference type="SMART" id="SM00400">
    <property type="entry name" value="ZnF_CHCC"/>
    <property type="match status" value="1"/>
</dbReference>
<dbReference type="InterPro" id="IPR016136">
    <property type="entry name" value="DNA_helicase_N/primase_C"/>
</dbReference>
<dbReference type="PANTHER" id="PTHR30313:SF2">
    <property type="entry name" value="DNA PRIMASE"/>
    <property type="match status" value="1"/>
</dbReference>
<dbReference type="InterPro" id="IPR006171">
    <property type="entry name" value="TOPRIM_dom"/>
</dbReference>
<keyword evidence="1 12" id="KW-0240">DNA-directed RNA polymerase</keyword>
<evidence type="ECO:0000256" key="5">
    <source>
        <dbReference type="ARBA" id="ARBA00022705"/>
    </source>
</evidence>
<dbReference type="PANTHER" id="PTHR30313">
    <property type="entry name" value="DNA PRIMASE"/>
    <property type="match status" value="1"/>
</dbReference>
<dbReference type="GO" id="GO:0003677">
    <property type="term" value="F:DNA binding"/>
    <property type="evidence" value="ECO:0007669"/>
    <property type="project" value="UniProtKB-KW"/>
</dbReference>
<dbReference type="Pfam" id="PF10410">
    <property type="entry name" value="DnaB_bind"/>
    <property type="match status" value="1"/>
</dbReference>
<dbReference type="SUPFAM" id="SSF48024">
    <property type="entry name" value="N-terminal domain of DnaB helicase"/>
    <property type="match status" value="1"/>
</dbReference>
<keyword evidence="4 12" id="KW-0548">Nucleotidyltransferase</keyword>
<evidence type="ECO:0000313" key="17">
    <source>
        <dbReference type="Proteomes" id="UP000275076"/>
    </source>
</evidence>
<dbReference type="InterPro" id="IPR006295">
    <property type="entry name" value="DNA_primase_DnaG"/>
</dbReference>
<dbReference type="Gene3D" id="3.90.980.10">
    <property type="entry name" value="DNA primase, catalytic core, N-terminal domain"/>
    <property type="match status" value="1"/>
</dbReference>
<dbReference type="InterPro" id="IPR013264">
    <property type="entry name" value="DNAG_N"/>
</dbReference>
<evidence type="ECO:0000256" key="6">
    <source>
        <dbReference type="ARBA" id="ARBA00022723"/>
    </source>
</evidence>
<dbReference type="InterPro" id="IPR034151">
    <property type="entry name" value="TOPRIM_DnaG_bac"/>
</dbReference>
<comment type="similarity">
    <text evidence="12 13">Belongs to the DnaG primase family.</text>
</comment>
<dbReference type="Pfam" id="PF08275">
    <property type="entry name" value="DNAG_N"/>
    <property type="match status" value="1"/>
</dbReference>
<dbReference type="RefSeq" id="WP_125554724.1">
    <property type="nucleotide sequence ID" value="NZ_RBVX01000003.1"/>
</dbReference>
<dbReference type="GO" id="GO:0005524">
    <property type="term" value="F:ATP binding"/>
    <property type="evidence" value="ECO:0007669"/>
    <property type="project" value="InterPro"/>
</dbReference>
<keyword evidence="3 12" id="KW-0808">Transferase</keyword>
<evidence type="ECO:0000256" key="9">
    <source>
        <dbReference type="ARBA" id="ARBA00022842"/>
    </source>
</evidence>
<keyword evidence="2 12" id="KW-0639">Primosome</keyword>
<gene>
    <name evidence="12" type="primary">dnaG</name>
    <name evidence="16" type="ORF">D7Z54_04895</name>
</gene>
<dbReference type="FunFam" id="3.90.580.10:FF:000001">
    <property type="entry name" value="DNA primase"/>
    <property type="match status" value="1"/>
</dbReference>
<comment type="caution">
    <text evidence="16">The sequence shown here is derived from an EMBL/GenBank/DDBJ whole genome shotgun (WGS) entry which is preliminary data.</text>
</comment>
<evidence type="ECO:0000256" key="8">
    <source>
        <dbReference type="ARBA" id="ARBA00022833"/>
    </source>
</evidence>